<dbReference type="EMBL" id="LXPE01000004">
    <property type="protein sequence ID" value="OBA28231.1"/>
    <property type="molecule type" value="Genomic_DNA"/>
</dbReference>
<dbReference type="AlphaFoldDB" id="A0A1B7THL6"/>
<dbReference type="PANTHER" id="PTHR11750">
    <property type="entry name" value="PROTEIN N-TERMINAL AMIDASE"/>
    <property type="match status" value="1"/>
</dbReference>
<protein>
    <submittedName>
        <fullName evidence="2">Carbon-nitrogen hydrolase</fullName>
    </submittedName>
</protein>
<evidence type="ECO:0000313" key="3">
    <source>
        <dbReference type="Proteomes" id="UP000092321"/>
    </source>
</evidence>
<dbReference type="GO" id="GO:0030163">
    <property type="term" value="P:protein catabolic process"/>
    <property type="evidence" value="ECO:0007669"/>
    <property type="project" value="TreeGrafter"/>
</dbReference>
<dbReference type="GO" id="GO:0070773">
    <property type="term" value="F:protein-N-terminal glutamine amidohydrolase activity"/>
    <property type="evidence" value="ECO:0007669"/>
    <property type="project" value="InterPro"/>
</dbReference>
<dbReference type="SUPFAM" id="SSF56317">
    <property type="entry name" value="Carbon-nitrogen hydrolase"/>
    <property type="match status" value="1"/>
</dbReference>
<proteinExistence type="predicted"/>
<dbReference type="InterPro" id="IPR039703">
    <property type="entry name" value="Nta1"/>
</dbReference>
<dbReference type="Pfam" id="PF00795">
    <property type="entry name" value="CN_hydrolase"/>
    <property type="match status" value="1"/>
</dbReference>
<dbReference type="InterPro" id="IPR036526">
    <property type="entry name" value="C-N_Hydrolase_sf"/>
</dbReference>
<sequence>MALTNNKTPLKVLLLQLNANNSVNKTNIREKIVALLDSNKLILNNTSSSKLIVLPELAYHKYIFDKKENVKADESLLTYFKFLSKRYNSYVVSGFIEEKDNKKFYNSSVCIYKDEIINIHRKKHLYYTDEVWAEEGDKFSTFKLKLDENKEITCSMGICMDINPYKFQAPFEKYEYSTFCQQNDVDLAILPTAWTHQASVLQGEDKNSESAIKKKSLLKELSEQNPWLVNPNLPIDYDVKEIKNNGLFDNNAFLFKPCFDTLNYWYARFKPIHESNNKYVLFCDKSGIERDVLYAGSSCCFKMDKGEVEVKGCLSTSEESILLLDLEF</sequence>
<dbReference type="GO" id="GO:0008418">
    <property type="term" value="F:protein-N-terminal asparagine amidohydrolase activity"/>
    <property type="evidence" value="ECO:0007669"/>
    <property type="project" value="InterPro"/>
</dbReference>
<accession>A0A1B7THL6</accession>
<dbReference type="Proteomes" id="UP000092321">
    <property type="component" value="Unassembled WGS sequence"/>
</dbReference>
<dbReference type="Gene3D" id="3.60.110.10">
    <property type="entry name" value="Carbon-nitrogen hydrolase"/>
    <property type="match status" value="1"/>
</dbReference>
<keyword evidence="3" id="KW-1185">Reference proteome</keyword>
<name>A0A1B7THL6_9ASCO</name>
<gene>
    <name evidence="2" type="ORF">HANVADRAFT_51562</name>
</gene>
<dbReference type="InterPro" id="IPR003010">
    <property type="entry name" value="C-N_Hydrolase"/>
</dbReference>
<evidence type="ECO:0000259" key="1">
    <source>
        <dbReference type="PROSITE" id="PS50263"/>
    </source>
</evidence>
<evidence type="ECO:0000313" key="2">
    <source>
        <dbReference type="EMBL" id="OBA28231.1"/>
    </source>
</evidence>
<dbReference type="PROSITE" id="PS50263">
    <property type="entry name" value="CN_HYDROLASE"/>
    <property type="match status" value="1"/>
</dbReference>
<reference evidence="3" key="1">
    <citation type="journal article" date="2016" name="Proc. Natl. Acad. Sci. U.S.A.">
        <title>Comparative genomics of biotechnologically important yeasts.</title>
        <authorList>
            <person name="Riley R."/>
            <person name="Haridas S."/>
            <person name="Wolfe K.H."/>
            <person name="Lopes M.R."/>
            <person name="Hittinger C.T."/>
            <person name="Goeker M."/>
            <person name="Salamov A.A."/>
            <person name="Wisecaver J.H."/>
            <person name="Long T.M."/>
            <person name="Calvey C.H."/>
            <person name="Aerts A.L."/>
            <person name="Barry K.W."/>
            <person name="Choi C."/>
            <person name="Clum A."/>
            <person name="Coughlan A.Y."/>
            <person name="Deshpande S."/>
            <person name="Douglass A.P."/>
            <person name="Hanson S.J."/>
            <person name="Klenk H.-P."/>
            <person name="LaButti K.M."/>
            <person name="Lapidus A."/>
            <person name="Lindquist E.A."/>
            <person name="Lipzen A.M."/>
            <person name="Meier-Kolthoff J.P."/>
            <person name="Ohm R.A."/>
            <person name="Otillar R.P."/>
            <person name="Pangilinan J.L."/>
            <person name="Peng Y."/>
            <person name="Rokas A."/>
            <person name="Rosa C.A."/>
            <person name="Scheuner C."/>
            <person name="Sibirny A.A."/>
            <person name="Slot J.C."/>
            <person name="Stielow J.B."/>
            <person name="Sun H."/>
            <person name="Kurtzman C.P."/>
            <person name="Blackwell M."/>
            <person name="Grigoriev I.V."/>
            <person name="Jeffries T.W."/>
        </authorList>
    </citation>
    <scope>NUCLEOTIDE SEQUENCE [LARGE SCALE GENOMIC DNA]</scope>
    <source>
        <strain evidence="3">NRRL Y-1626</strain>
    </source>
</reference>
<dbReference type="OrthoDB" id="201515at2759"/>
<feature type="domain" description="CN hydrolase" evidence="1">
    <location>
        <begin position="10"/>
        <end position="328"/>
    </location>
</feature>
<comment type="caution">
    <text evidence="2">The sequence shown here is derived from an EMBL/GenBank/DDBJ whole genome shotgun (WGS) entry which is preliminary data.</text>
</comment>
<keyword evidence="2" id="KW-0378">Hydrolase</keyword>
<organism evidence="2 3">
    <name type="scientific">Hanseniaspora valbyensis NRRL Y-1626</name>
    <dbReference type="NCBI Taxonomy" id="766949"/>
    <lineage>
        <taxon>Eukaryota</taxon>
        <taxon>Fungi</taxon>
        <taxon>Dikarya</taxon>
        <taxon>Ascomycota</taxon>
        <taxon>Saccharomycotina</taxon>
        <taxon>Saccharomycetes</taxon>
        <taxon>Saccharomycodales</taxon>
        <taxon>Saccharomycodaceae</taxon>
        <taxon>Hanseniaspora</taxon>
    </lineage>
</organism>
<dbReference type="PANTHER" id="PTHR11750:SF26">
    <property type="entry name" value="PROTEIN N-TERMINAL AMIDASE"/>
    <property type="match status" value="1"/>
</dbReference>